<dbReference type="InterPro" id="IPR019887">
    <property type="entry name" value="Tscrpt_reg_AsnC/Lrp_C"/>
</dbReference>
<dbReference type="InterPro" id="IPR000485">
    <property type="entry name" value="AsnC-type_HTH_dom"/>
</dbReference>
<dbReference type="SUPFAM" id="SSF46785">
    <property type="entry name" value="Winged helix' DNA-binding domain"/>
    <property type="match status" value="1"/>
</dbReference>
<dbReference type="InterPro" id="IPR019888">
    <property type="entry name" value="Tscrpt_reg_AsnC-like"/>
</dbReference>
<accession>A0A078L3B5</accession>
<evidence type="ECO:0000313" key="5">
    <source>
        <dbReference type="EMBL" id="CDZ78428.1"/>
    </source>
</evidence>
<dbReference type="SUPFAM" id="SSF54909">
    <property type="entry name" value="Dimeric alpha+beta barrel"/>
    <property type="match status" value="1"/>
</dbReference>
<dbReference type="GO" id="GO:0006355">
    <property type="term" value="P:regulation of DNA-templated transcription"/>
    <property type="evidence" value="ECO:0007669"/>
    <property type="project" value="UniProtKB-ARBA"/>
</dbReference>
<dbReference type="CDD" id="cd00090">
    <property type="entry name" value="HTH_ARSR"/>
    <property type="match status" value="1"/>
</dbReference>
<dbReference type="InterPro" id="IPR011991">
    <property type="entry name" value="ArsR-like_HTH"/>
</dbReference>
<dbReference type="Proteomes" id="UP000044071">
    <property type="component" value="Unassembled WGS sequence"/>
</dbReference>
<proteinExistence type="predicted"/>
<dbReference type="AlphaFoldDB" id="A0A078L3B5"/>
<keyword evidence="6" id="KW-1185">Reference proteome</keyword>
<dbReference type="Pfam" id="PF13412">
    <property type="entry name" value="HTH_24"/>
    <property type="match status" value="1"/>
</dbReference>
<evidence type="ECO:0000313" key="6">
    <source>
        <dbReference type="Proteomes" id="UP000044071"/>
    </source>
</evidence>
<gene>
    <name evidence="5" type="primary">lrp_1</name>
    <name evidence="5" type="ORF">BN59_02738</name>
</gene>
<name>A0A078L3B5_9GAMM</name>
<dbReference type="OrthoDB" id="8590699at2"/>
<dbReference type="InterPro" id="IPR019885">
    <property type="entry name" value="Tscrpt_reg_HTH_AsnC-type_CS"/>
</dbReference>
<dbReference type="InterPro" id="IPR036390">
    <property type="entry name" value="WH_DNA-bd_sf"/>
</dbReference>
<dbReference type="EMBL" id="CCSB01000003">
    <property type="protein sequence ID" value="CDZ78428.1"/>
    <property type="molecule type" value="Genomic_DNA"/>
</dbReference>
<evidence type="ECO:0000259" key="4">
    <source>
        <dbReference type="PROSITE" id="PS50956"/>
    </source>
</evidence>
<dbReference type="GO" id="GO:0005829">
    <property type="term" value="C:cytosol"/>
    <property type="evidence" value="ECO:0007669"/>
    <property type="project" value="TreeGrafter"/>
</dbReference>
<dbReference type="InterPro" id="IPR011008">
    <property type="entry name" value="Dimeric_a/b-barrel"/>
</dbReference>
<dbReference type="PROSITE" id="PS00519">
    <property type="entry name" value="HTH_ASNC_1"/>
    <property type="match status" value="1"/>
</dbReference>
<evidence type="ECO:0000256" key="3">
    <source>
        <dbReference type="ARBA" id="ARBA00023163"/>
    </source>
</evidence>
<reference evidence="5 6" key="1">
    <citation type="submission" date="2014-06" db="EMBL/GenBank/DDBJ databases">
        <authorList>
            <person name="Urmite Genomes Urmite Genomes"/>
        </authorList>
    </citation>
    <scope>NUCLEOTIDE SEQUENCE [LARGE SCALE GENOMIC DNA]</scope>
</reference>
<dbReference type="InterPro" id="IPR036388">
    <property type="entry name" value="WH-like_DNA-bd_sf"/>
</dbReference>
<dbReference type="eggNOG" id="COG1522">
    <property type="taxonomic scope" value="Bacteria"/>
</dbReference>
<dbReference type="Gene3D" id="1.10.10.10">
    <property type="entry name" value="Winged helix-like DNA-binding domain superfamily/Winged helix DNA-binding domain"/>
    <property type="match status" value="1"/>
</dbReference>
<keyword evidence="2" id="KW-0238">DNA-binding</keyword>
<dbReference type="PANTHER" id="PTHR30154">
    <property type="entry name" value="LEUCINE-RESPONSIVE REGULATORY PROTEIN"/>
    <property type="match status" value="1"/>
</dbReference>
<evidence type="ECO:0000256" key="2">
    <source>
        <dbReference type="ARBA" id="ARBA00023125"/>
    </source>
</evidence>
<protein>
    <submittedName>
        <fullName evidence="5">Leucine-responsive regulatory protein</fullName>
    </submittedName>
</protein>
<keyword evidence="3" id="KW-0804">Transcription</keyword>
<evidence type="ECO:0000256" key="1">
    <source>
        <dbReference type="ARBA" id="ARBA00023015"/>
    </source>
</evidence>
<dbReference type="GO" id="GO:0043565">
    <property type="term" value="F:sequence-specific DNA binding"/>
    <property type="evidence" value="ECO:0007669"/>
    <property type="project" value="InterPro"/>
</dbReference>
<dbReference type="PRINTS" id="PR00033">
    <property type="entry name" value="HTHASNC"/>
</dbReference>
<dbReference type="PANTHER" id="PTHR30154:SF34">
    <property type="entry name" value="TRANSCRIPTIONAL REGULATOR AZLB"/>
    <property type="match status" value="1"/>
</dbReference>
<dbReference type="STRING" id="1034943.BN59_02738"/>
<dbReference type="PROSITE" id="PS50956">
    <property type="entry name" value="HTH_ASNC_2"/>
    <property type="match status" value="1"/>
</dbReference>
<feature type="domain" description="HTH asnC-type" evidence="4">
    <location>
        <begin position="22"/>
        <end position="104"/>
    </location>
</feature>
<dbReference type="RefSeq" id="WP_043874923.1">
    <property type="nucleotide sequence ID" value="NZ_CCVW01000003.1"/>
</dbReference>
<dbReference type="Pfam" id="PF01037">
    <property type="entry name" value="AsnC_trans_reg"/>
    <property type="match status" value="1"/>
</dbReference>
<sequence>MKKNSHKTKNGNQIESAEGTLLDSTDKKILNILQKNNQVTNLELAALINLSPPPCLRRVRRLREQGVISHDVSLVDPFKVKQHLICFVSVSLEKQGDDFLANFERKMNECEEVKQCYFISGEVDYLLMVHVEDISAYNEFIRRVFVNIPNIKSFRSNFCLTRIKYDTSVTL</sequence>
<dbReference type="Gene3D" id="3.30.70.920">
    <property type="match status" value="1"/>
</dbReference>
<keyword evidence="1" id="KW-0805">Transcription regulation</keyword>
<dbReference type="SMART" id="SM00344">
    <property type="entry name" value="HTH_ASNC"/>
    <property type="match status" value="1"/>
</dbReference>
<organism evidence="5 6">
    <name type="scientific">Legionella massiliensis</name>
    <dbReference type="NCBI Taxonomy" id="1034943"/>
    <lineage>
        <taxon>Bacteria</taxon>
        <taxon>Pseudomonadati</taxon>
        <taxon>Pseudomonadota</taxon>
        <taxon>Gammaproteobacteria</taxon>
        <taxon>Legionellales</taxon>
        <taxon>Legionellaceae</taxon>
        <taxon>Legionella</taxon>
    </lineage>
</organism>
<dbReference type="GO" id="GO:0043200">
    <property type="term" value="P:response to amino acid"/>
    <property type="evidence" value="ECO:0007669"/>
    <property type="project" value="TreeGrafter"/>
</dbReference>